<evidence type="ECO:0000313" key="1">
    <source>
        <dbReference type="EMBL" id="GIY12621.1"/>
    </source>
</evidence>
<evidence type="ECO:0000313" key="2">
    <source>
        <dbReference type="Proteomes" id="UP001054945"/>
    </source>
</evidence>
<name>A0AAV4QWE0_CAEEX</name>
<sequence length="73" mass="8142">MSPICVAAFPQHQSLGSVKDSTEDSTVSKWKRPIATGLRLSKNNPKSLASQIAPYMGRMCEQMVKKSKLTWFI</sequence>
<dbReference type="EMBL" id="BPLR01006817">
    <property type="protein sequence ID" value="GIY12621.1"/>
    <property type="molecule type" value="Genomic_DNA"/>
</dbReference>
<reference evidence="1 2" key="1">
    <citation type="submission" date="2021-06" db="EMBL/GenBank/DDBJ databases">
        <title>Caerostris extrusa draft genome.</title>
        <authorList>
            <person name="Kono N."/>
            <person name="Arakawa K."/>
        </authorList>
    </citation>
    <scope>NUCLEOTIDE SEQUENCE [LARGE SCALE GENOMIC DNA]</scope>
</reference>
<comment type="caution">
    <text evidence="1">The sequence shown here is derived from an EMBL/GenBank/DDBJ whole genome shotgun (WGS) entry which is preliminary data.</text>
</comment>
<dbReference type="Proteomes" id="UP001054945">
    <property type="component" value="Unassembled WGS sequence"/>
</dbReference>
<gene>
    <name evidence="1" type="ORF">CEXT_126111</name>
</gene>
<proteinExistence type="predicted"/>
<organism evidence="1 2">
    <name type="scientific">Caerostris extrusa</name>
    <name type="common">Bark spider</name>
    <name type="synonym">Caerostris bankana</name>
    <dbReference type="NCBI Taxonomy" id="172846"/>
    <lineage>
        <taxon>Eukaryota</taxon>
        <taxon>Metazoa</taxon>
        <taxon>Ecdysozoa</taxon>
        <taxon>Arthropoda</taxon>
        <taxon>Chelicerata</taxon>
        <taxon>Arachnida</taxon>
        <taxon>Araneae</taxon>
        <taxon>Araneomorphae</taxon>
        <taxon>Entelegynae</taxon>
        <taxon>Araneoidea</taxon>
        <taxon>Araneidae</taxon>
        <taxon>Caerostris</taxon>
    </lineage>
</organism>
<keyword evidence="2" id="KW-1185">Reference proteome</keyword>
<protein>
    <submittedName>
        <fullName evidence="1">Uncharacterized protein</fullName>
    </submittedName>
</protein>
<accession>A0AAV4QWE0</accession>
<dbReference type="AlphaFoldDB" id="A0AAV4QWE0"/>